<dbReference type="EMBL" id="WISR01000163">
    <property type="protein sequence ID" value="MQW35025.1"/>
    <property type="molecule type" value="Genomic_DNA"/>
</dbReference>
<proteinExistence type="predicted"/>
<dbReference type="AlphaFoldDB" id="A0AAW9TVK9"/>
<evidence type="ECO:0000313" key="2">
    <source>
        <dbReference type="EMBL" id="MQW35025.1"/>
    </source>
</evidence>
<protein>
    <submittedName>
        <fullName evidence="2">Uncharacterized protein</fullName>
    </submittedName>
</protein>
<feature type="region of interest" description="Disordered" evidence="1">
    <location>
        <begin position="33"/>
        <end position="58"/>
    </location>
</feature>
<dbReference type="RefSeq" id="WP_153349866.1">
    <property type="nucleotide sequence ID" value="NZ_JAMKQB010000051.1"/>
</dbReference>
<feature type="compositionally biased region" description="Low complexity" evidence="1">
    <location>
        <begin position="37"/>
        <end position="47"/>
    </location>
</feature>
<evidence type="ECO:0000313" key="3">
    <source>
        <dbReference type="Proteomes" id="UP000429484"/>
    </source>
</evidence>
<reference evidence="2 3" key="1">
    <citation type="journal article" date="2013" name="Genome Biol.">
        <title>Comparative genomics of the core and accessory genomes of 48 Sinorhizobium strains comprising five genospecies.</title>
        <authorList>
            <person name="Sugawara M."/>
            <person name="Epstein B."/>
            <person name="Badgley B.D."/>
            <person name="Unno T."/>
            <person name="Xu L."/>
            <person name="Reese J."/>
            <person name="Gyaneshwar P."/>
            <person name="Denny R."/>
            <person name="Mudge J."/>
            <person name="Bharti A.K."/>
            <person name="Farmer A.D."/>
            <person name="May G.D."/>
            <person name="Woodward J.E."/>
            <person name="Medigue C."/>
            <person name="Vallenet D."/>
            <person name="Lajus A."/>
            <person name="Rouy Z."/>
            <person name="Martinez-Vaz B."/>
            <person name="Tiffin P."/>
            <person name="Young N.D."/>
            <person name="Sadowsky M.J."/>
        </authorList>
    </citation>
    <scope>NUCLEOTIDE SEQUENCE [LARGE SCALE GENOMIC DNA]</scope>
    <source>
        <strain evidence="2 3">N6B1</strain>
    </source>
</reference>
<accession>A0AAW9TVK9</accession>
<evidence type="ECO:0000256" key="1">
    <source>
        <dbReference type="SAM" id="MobiDB-lite"/>
    </source>
</evidence>
<dbReference type="Proteomes" id="UP000429484">
    <property type="component" value="Unassembled WGS sequence"/>
</dbReference>
<organism evidence="2 3">
    <name type="scientific">Rhizobium meliloti</name>
    <name type="common">Ensifer meliloti</name>
    <name type="synonym">Sinorhizobium meliloti</name>
    <dbReference type="NCBI Taxonomy" id="382"/>
    <lineage>
        <taxon>Bacteria</taxon>
        <taxon>Pseudomonadati</taxon>
        <taxon>Pseudomonadota</taxon>
        <taxon>Alphaproteobacteria</taxon>
        <taxon>Hyphomicrobiales</taxon>
        <taxon>Rhizobiaceae</taxon>
        <taxon>Sinorhizobium/Ensifer group</taxon>
        <taxon>Sinorhizobium</taxon>
    </lineage>
</organism>
<comment type="caution">
    <text evidence="2">The sequence shown here is derived from an EMBL/GenBank/DDBJ whole genome shotgun (WGS) entry which is preliminary data.</text>
</comment>
<gene>
    <name evidence="2" type="ORF">GHK53_20135</name>
</gene>
<sequence>MATLDQLSNALINADRAGDVDAARALAAEISRMRAASPETPSTLPQTQQPPEPQQADARDNWLGRADTFMRGAADTMSFGLADEIAAGGDALFNPLFGTGQNGGSLAERYDRNLNAQRATDELDSKKRMAERLTGQILGAVGGGVGLAKNGLSATTNAVKAGKGLAGVTKASAMEGAVLGGVQGFGSGERLDGRLGGAATGIGLGTVMGGALPSVATAVSGAVKGATAPLIAPFRPAAYTDKALRTYLQRSGKTPEQIADIMRSAADDGQSMYTLADAMGNAGQRALVPVTRTPNDARQEVTDFLVRRQMGQPQRLANALAEGFDAPQPSDRVTRGLTQARDVEADALYTAARREAGAVNVTPVLERIDETLSPGANQVVSPRDNIGYDTIEGSLARVRRMMSDGNSQVTDFNTLFRAKLDLDDMIARAEAQGAGNRAHYLTQVKREVDRALEDASPAFRNANDTFASRSRVIDSVAEGQAAKSGRVRAEDSIQQFNAMTPDQQQAFRSGYVDPIIADIESLPMGPATNRARGLTTPKYEQEFQAFAAPGRAEQLGNRIGRENRMFETSNAALGNSRTADNLGDIDDMANFDPAVLTNLLTGNWKQAALTGVRQAFNAGKGLPPRVVERVGRSLIETNPDQALSTLNRVHGQQISRDQLRAIIMSSILQGSNAGIARISP</sequence>
<name>A0AAW9TVK9_RHIML</name>